<reference evidence="1 2" key="1">
    <citation type="journal article" date="2021" name="Commun. Biol.">
        <title>The genome of Shorea leprosula (Dipterocarpaceae) highlights the ecological relevance of drought in aseasonal tropical rainforests.</title>
        <authorList>
            <person name="Ng K.K.S."/>
            <person name="Kobayashi M.J."/>
            <person name="Fawcett J.A."/>
            <person name="Hatakeyama M."/>
            <person name="Paape T."/>
            <person name="Ng C.H."/>
            <person name="Ang C.C."/>
            <person name="Tnah L.H."/>
            <person name="Lee C.T."/>
            <person name="Nishiyama T."/>
            <person name="Sese J."/>
            <person name="O'Brien M.J."/>
            <person name="Copetti D."/>
            <person name="Mohd Noor M.I."/>
            <person name="Ong R.C."/>
            <person name="Putra M."/>
            <person name="Sireger I.Z."/>
            <person name="Indrioko S."/>
            <person name="Kosugi Y."/>
            <person name="Izuno A."/>
            <person name="Isagi Y."/>
            <person name="Lee S.L."/>
            <person name="Shimizu K.K."/>
        </authorList>
    </citation>
    <scope>NUCLEOTIDE SEQUENCE [LARGE SCALE GENOMIC DNA]</scope>
    <source>
        <strain evidence="1">214</strain>
    </source>
</reference>
<gene>
    <name evidence="1" type="ORF">SLEP1_g26186</name>
</gene>
<comment type="caution">
    <text evidence="1">The sequence shown here is derived from an EMBL/GenBank/DDBJ whole genome shotgun (WGS) entry which is preliminary data.</text>
</comment>
<dbReference type="Proteomes" id="UP001054252">
    <property type="component" value="Unassembled WGS sequence"/>
</dbReference>
<sequence length="68" mass="7387">MSPLRILSLNPENPGAALLFSLVRQLLCGFEFLGIFRSVSFPADAAGFFSLPSPVLAGKFWFLIVLSV</sequence>
<name>A0AAV5JUX6_9ROSI</name>
<protein>
    <submittedName>
        <fullName evidence="1">Uncharacterized protein</fullName>
    </submittedName>
</protein>
<dbReference type="EMBL" id="BPVZ01000043">
    <property type="protein sequence ID" value="GKV15392.1"/>
    <property type="molecule type" value="Genomic_DNA"/>
</dbReference>
<evidence type="ECO:0000313" key="2">
    <source>
        <dbReference type="Proteomes" id="UP001054252"/>
    </source>
</evidence>
<proteinExistence type="predicted"/>
<keyword evidence="2" id="KW-1185">Reference proteome</keyword>
<accession>A0AAV5JUX6</accession>
<evidence type="ECO:0000313" key="1">
    <source>
        <dbReference type="EMBL" id="GKV15392.1"/>
    </source>
</evidence>
<organism evidence="1 2">
    <name type="scientific">Rubroshorea leprosula</name>
    <dbReference type="NCBI Taxonomy" id="152421"/>
    <lineage>
        <taxon>Eukaryota</taxon>
        <taxon>Viridiplantae</taxon>
        <taxon>Streptophyta</taxon>
        <taxon>Embryophyta</taxon>
        <taxon>Tracheophyta</taxon>
        <taxon>Spermatophyta</taxon>
        <taxon>Magnoliopsida</taxon>
        <taxon>eudicotyledons</taxon>
        <taxon>Gunneridae</taxon>
        <taxon>Pentapetalae</taxon>
        <taxon>rosids</taxon>
        <taxon>malvids</taxon>
        <taxon>Malvales</taxon>
        <taxon>Dipterocarpaceae</taxon>
        <taxon>Rubroshorea</taxon>
    </lineage>
</organism>
<dbReference type="AlphaFoldDB" id="A0AAV5JUX6"/>